<reference evidence="2 3" key="1">
    <citation type="submission" date="2023-07" db="EMBL/GenBank/DDBJ databases">
        <title>Sorghum-associated microbial communities from plants grown in Nebraska, USA.</title>
        <authorList>
            <person name="Schachtman D."/>
        </authorList>
    </citation>
    <scope>NUCLEOTIDE SEQUENCE [LARGE SCALE GENOMIC DNA]</scope>
    <source>
        <strain evidence="2 3">BE240</strain>
    </source>
</reference>
<gene>
    <name evidence="2" type="ORF">J2X09_000650</name>
</gene>
<feature type="region of interest" description="Disordered" evidence="1">
    <location>
        <begin position="1"/>
        <end position="27"/>
    </location>
</feature>
<evidence type="ECO:0000313" key="3">
    <source>
        <dbReference type="Proteomes" id="UP001265550"/>
    </source>
</evidence>
<name>A0ABU1V659_9BURK</name>
<dbReference type="Proteomes" id="UP001265550">
    <property type="component" value="Unassembled WGS sequence"/>
</dbReference>
<keyword evidence="3" id="KW-1185">Reference proteome</keyword>
<sequence>MQTKDQPDAQGQMRRSTDKSFAQDRQAAGAVHFLSARRLPSRADTSAIGSRDRRAACGASPLRRNHARMTGGRSMAVCWNVRRYGSPDCAIRSPEGSAGHTPRAYP</sequence>
<evidence type="ECO:0000313" key="2">
    <source>
        <dbReference type="EMBL" id="MDR7092927.1"/>
    </source>
</evidence>
<comment type="caution">
    <text evidence="2">The sequence shown here is derived from an EMBL/GenBank/DDBJ whole genome shotgun (WGS) entry which is preliminary data.</text>
</comment>
<dbReference type="EMBL" id="JAVDWE010000001">
    <property type="protein sequence ID" value="MDR7092927.1"/>
    <property type="molecule type" value="Genomic_DNA"/>
</dbReference>
<accession>A0ABU1V659</accession>
<proteinExistence type="predicted"/>
<evidence type="ECO:0000256" key="1">
    <source>
        <dbReference type="SAM" id="MobiDB-lite"/>
    </source>
</evidence>
<dbReference type="RefSeq" id="WP_103738494.1">
    <property type="nucleotide sequence ID" value="NZ_JAVDWE010000001.1"/>
</dbReference>
<organism evidence="2 3">
    <name type="scientific">Hydrogenophaga laconesensis</name>
    <dbReference type="NCBI Taxonomy" id="1805971"/>
    <lineage>
        <taxon>Bacteria</taxon>
        <taxon>Pseudomonadati</taxon>
        <taxon>Pseudomonadota</taxon>
        <taxon>Betaproteobacteria</taxon>
        <taxon>Burkholderiales</taxon>
        <taxon>Comamonadaceae</taxon>
        <taxon>Hydrogenophaga</taxon>
    </lineage>
</organism>
<protein>
    <submittedName>
        <fullName evidence="2">Uncharacterized protein</fullName>
    </submittedName>
</protein>
<feature type="region of interest" description="Disordered" evidence="1">
    <location>
        <begin position="40"/>
        <end position="61"/>
    </location>
</feature>